<dbReference type="Gene3D" id="1.10.472.170">
    <property type="match status" value="1"/>
</dbReference>
<accession>A0A5J4X5V6</accession>
<dbReference type="Proteomes" id="UP000324800">
    <property type="component" value="Unassembled WGS sequence"/>
</dbReference>
<protein>
    <submittedName>
        <fullName evidence="1">Uncharacterized protein</fullName>
    </submittedName>
</protein>
<name>A0A5J4X5V6_9EUKA</name>
<organism evidence="1 2">
    <name type="scientific">Streblomastix strix</name>
    <dbReference type="NCBI Taxonomy" id="222440"/>
    <lineage>
        <taxon>Eukaryota</taxon>
        <taxon>Metamonada</taxon>
        <taxon>Preaxostyla</taxon>
        <taxon>Oxymonadida</taxon>
        <taxon>Streblomastigidae</taxon>
        <taxon>Streblomastix</taxon>
    </lineage>
</organism>
<proteinExistence type="predicted"/>
<dbReference type="EMBL" id="SNRW01000213">
    <property type="protein sequence ID" value="KAA6402591.1"/>
    <property type="molecule type" value="Genomic_DNA"/>
</dbReference>
<evidence type="ECO:0000313" key="2">
    <source>
        <dbReference type="Proteomes" id="UP000324800"/>
    </source>
</evidence>
<evidence type="ECO:0000313" key="1">
    <source>
        <dbReference type="EMBL" id="KAA6402591.1"/>
    </source>
</evidence>
<gene>
    <name evidence="1" type="ORF">EZS28_001884</name>
</gene>
<sequence length="80" mass="9208">MTFRLIYRFFTIENPPHKVLSDGIIVCTECGTELDSNNVSYQPEWRNFAQDDTGNQPRRAGDAINPLCFRQLIGNSNWNT</sequence>
<comment type="caution">
    <text evidence="1">The sequence shown here is derived from an EMBL/GenBank/DDBJ whole genome shotgun (WGS) entry which is preliminary data.</text>
</comment>
<dbReference type="AlphaFoldDB" id="A0A5J4X5V6"/>
<reference evidence="1 2" key="1">
    <citation type="submission" date="2019-03" db="EMBL/GenBank/DDBJ databases">
        <title>Single cell metagenomics reveals metabolic interactions within the superorganism composed of flagellate Streblomastix strix and complex community of Bacteroidetes bacteria on its surface.</title>
        <authorList>
            <person name="Treitli S.C."/>
            <person name="Kolisko M."/>
            <person name="Husnik F."/>
            <person name="Keeling P."/>
            <person name="Hampl V."/>
        </authorList>
    </citation>
    <scope>NUCLEOTIDE SEQUENCE [LARGE SCALE GENOMIC DNA]</scope>
    <source>
        <strain evidence="1">ST1C</strain>
    </source>
</reference>
<dbReference type="SUPFAM" id="SSF57783">
    <property type="entry name" value="Zinc beta-ribbon"/>
    <property type="match status" value="1"/>
</dbReference>